<dbReference type="Gene3D" id="3.40.50.1820">
    <property type="entry name" value="alpha/beta hydrolase"/>
    <property type="match status" value="1"/>
</dbReference>
<dbReference type="SUPFAM" id="SSF53474">
    <property type="entry name" value="alpha/beta-Hydrolases"/>
    <property type="match status" value="1"/>
</dbReference>
<dbReference type="Pfam" id="PF00756">
    <property type="entry name" value="Esterase"/>
    <property type="match status" value="1"/>
</dbReference>
<dbReference type="Gene3D" id="2.60.40.10">
    <property type="entry name" value="Immunoglobulins"/>
    <property type="match status" value="1"/>
</dbReference>
<accession>A0AAU9DNI2</accession>
<sequence>MNLKKVFSIIIIVALMAGCTANNVKKVKLSKNQNVSNKEYNKQISSFDEFYRGLLKEKIEYRKDFIKFYFKDIVQKTKFPIIEGNKITFVYYGNVHKVTLVGDINDWGEPGYNFKRVKGTNLFLAQIKLDIKARVEYKFIINDSGWIMDPLNTEKQSNGMGGSNSIFKMDNRAPKIERKYNKKIAHGKTEEVKSKEIKRAMVVYLPPEYSKNKKYKVAYFQDGSGYLEYGDVKNILDYMIENKEIEPIVGVFIDAVERAKEYSSKDNIKYVDEFVNIIVPYVEQNYSVGRSKEDRILVGASAGANISAYIAYKHADMFGYFLSQSGAYNECGYFKGDHGDFENISGEAFALDIDKKKFPLKVFLSTGIMEIFSESNKWIYNELKKNKTVKGVKFVQHNYAHNWSQWGDTLREGFIWLIGNEKDQKEFELKKSKRDYIKTSVNIVWEDKGLSRKMNAKNGMIAISELKKPIYEYKDSKELFNDLRNIIYYKNIIPNETTVATIKTSKKDMNYAVIYFYDTNSNKKMDINEYAEMMKTINYKLDELHQYEVVNDVVSADLPSIYFENKGVMYKFNILTTIKDDNINYMKIVAEF</sequence>
<protein>
    <submittedName>
        <fullName evidence="1">Uncharacterized protein</fullName>
    </submittedName>
</protein>
<reference evidence="1 2" key="1">
    <citation type="submission" date="2022-11" db="EMBL/GenBank/DDBJ databases">
        <title>Haliovirga abyssi gen. nov., sp. nov., a mesophilic fermentative bacterium isolated from the Iheya North hydrothermal field and the proposal of Haliovirgaceae fam. nov.</title>
        <authorList>
            <person name="Miyazaki U."/>
            <person name="Tame A."/>
            <person name="Miyazaki J."/>
            <person name="Takai K."/>
            <person name="Sawayama S."/>
            <person name="Kitajima M."/>
            <person name="Okamoto A."/>
            <person name="Nakagawa S."/>
        </authorList>
    </citation>
    <scope>NUCLEOTIDE SEQUENCE [LARGE SCALE GENOMIC DNA]</scope>
    <source>
        <strain evidence="1 2">IC12</strain>
        <plasmid evidence="1 2">pHIC</plasmid>
    </source>
</reference>
<organism evidence="1 2">
    <name type="scientific">Haliovirga abyssi</name>
    <dbReference type="NCBI Taxonomy" id="2996794"/>
    <lineage>
        <taxon>Bacteria</taxon>
        <taxon>Fusobacteriati</taxon>
        <taxon>Fusobacteriota</taxon>
        <taxon>Fusobacteriia</taxon>
        <taxon>Fusobacteriales</taxon>
        <taxon>Haliovirgaceae</taxon>
        <taxon>Haliovirga</taxon>
    </lineage>
</organism>
<gene>
    <name evidence="1" type="ORF">HLVA_21960</name>
</gene>
<dbReference type="Proteomes" id="UP001321582">
    <property type="component" value="Plasmid pHIC"/>
</dbReference>
<dbReference type="SUPFAM" id="SSF81296">
    <property type="entry name" value="E set domains"/>
    <property type="match status" value="1"/>
</dbReference>
<dbReference type="InterPro" id="IPR029058">
    <property type="entry name" value="AB_hydrolase_fold"/>
</dbReference>
<proteinExistence type="predicted"/>
<dbReference type="RefSeq" id="WP_307905496.1">
    <property type="nucleotide sequence ID" value="NZ_AP027060.1"/>
</dbReference>
<dbReference type="EMBL" id="AP027060">
    <property type="protein sequence ID" value="BDU51627.1"/>
    <property type="molecule type" value="Genomic_DNA"/>
</dbReference>
<name>A0AAU9DNI2_9FUSO</name>
<dbReference type="InterPro" id="IPR014756">
    <property type="entry name" value="Ig_E-set"/>
</dbReference>
<evidence type="ECO:0000313" key="2">
    <source>
        <dbReference type="Proteomes" id="UP001321582"/>
    </source>
</evidence>
<dbReference type="InterPro" id="IPR013783">
    <property type="entry name" value="Ig-like_fold"/>
</dbReference>
<dbReference type="PANTHER" id="PTHR48098">
    <property type="entry name" value="ENTEROCHELIN ESTERASE-RELATED"/>
    <property type="match status" value="1"/>
</dbReference>
<dbReference type="PANTHER" id="PTHR48098:SF3">
    <property type="entry name" value="IRON(III) ENTEROBACTIN ESTERASE"/>
    <property type="match status" value="1"/>
</dbReference>
<dbReference type="InterPro" id="IPR050583">
    <property type="entry name" value="Mycobacterial_A85_antigen"/>
</dbReference>
<dbReference type="InterPro" id="IPR018247">
    <property type="entry name" value="EF_Hand_1_Ca_BS"/>
</dbReference>
<evidence type="ECO:0000313" key="1">
    <source>
        <dbReference type="EMBL" id="BDU51627.1"/>
    </source>
</evidence>
<keyword evidence="1" id="KW-0614">Plasmid</keyword>
<dbReference type="AlphaFoldDB" id="A0AAU9DNI2"/>
<dbReference type="InterPro" id="IPR000801">
    <property type="entry name" value="Esterase-like"/>
</dbReference>
<geneLocation type="plasmid" evidence="1 2">
    <name>pHIC</name>
</geneLocation>
<dbReference type="PROSITE" id="PS51257">
    <property type="entry name" value="PROKAR_LIPOPROTEIN"/>
    <property type="match status" value="1"/>
</dbReference>
<keyword evidence="2" id="KW-1185">Reference proteome</keyword>
<dbReference type="KEGG" id="haby:HLVA_21960"/>
<dbReference type="PROSITE" id="PS00018">
    <property type="entry name" value="EF_HAND_1"/>
    <property type="match status" value="1"/>
</dbReference>